<dbReference type="STRING" id="604088.SAMN04488060_0300"/>
<evidence type="ECO:0000256" key="1">
    <source>
        <dbReference type="SAM" id="SignalP"/>
    </source>
</evidence>
<gene>
    <name evidence="3" type="ORF">SAMN04488060_0300</name>
</gene>
<dbReference type="PANTHER" id="PTHR36919:SF2">
    <property type="entry name" value="BLL6627 PROTEIN"/>
    <property type="match status" value="1"/>
</dbReference>
<feature type="domain" description="DUF2147" evidence="2">
    <location>
        <begin position="29"/>
        <end position="139"/>
    </location>
</feature>
<accession>A0A1I5KJN4</accession>
<protein>
    <submittedName>
        <fullName evidence="3">Uncharacterized conserved protein, DUF2147 family</fullName>
    </submittedName>
</protein>
<dbReference type="PANTHER" id="PTHR36919">
    <property type="entry name" value="BLR1215 PROTEIN"/>
    <property type="match status" value="1"/>
</dbReference>
<dbReference type="Pfam" id="PF09917">
    <property type="entry name" value="DUF2147"/>
    <property type="match status" value="1"/>
</dbReference>
<evidence type="ECO:0000313" key="3">
    <source>
        <dbReference type="EMBL" id="SFO85294.1"/>
    </source>
</evidence>
<keyword evidence="1" id="KW-0732">Signal</keyword>
<keyword evidence="4" id="KW-1185">Reference proteome</keyword>
<evidence type="ECO:0000259" key="2">
    <source>
        <dbReference type="Pfam" id="PF09917"/>
    </source>
</evidence>
<proteinExistence type="predicted"/>
<dbReference type="AlphaFoldDB" id="A0A1I5KJN4"/>
<dbReference type="RefSeq" id="WP_090476665.1">
    <property type="nucleotide sequence ID" value="NZ_FOWZ01000001.1"/>
</dbReference>
<reference evidence="4" key="1">
    <citation type="submission" date="2016-10" db="EMBL/GenBank/DDBJ databases">
        <authorList>
            <person name="Varghese N."/>
            <person name="Submissions S."/>
        </authorList>
    </citation>
    <scope>NUCLEOTIDE SEQUENCE [LARGE SCALE GENOMIC DNA]</scope>
    <source>
        <strain evidence="4">CGMCC 1.7715</strain>
    </source>
</reference>
<dbReference type="Gene3D" id="2.40.128.520">
    <property type="match status" value="1"/>
</dbReference>
<sequence length="141" mass="15697">MKRLPLKRLAAIAALASAAPLLAAQPIEGRWVTAEKDAVIQIGKCGSKLCGKIARFLVAPPQGLDQRDVNNKEPRLRSRKLLGMPVLTGFNEESDLWRGEIYDPKSGKTYRSVVRRKDANRLEVKGCIGPFCQTQVWTRAR</sequence>
<dbReference type="EMBL" id="FOWZ01000001">
    <property type="protein sequence ID" value="SFO85294.1"/>
    <property type="molecule type" value="Genomic_DNA"/>
</dbReference>
<feature type="signal peptide" evidence="1">
    <location>
        <begin position="1"/>
        <end position="23"/>
    </location>
</feature>
<dbReference type="InterPro" id="IPR019223">
    <property type="entry name" value="DUF2147"/>
</dbReference>
<organism evidence="3 4">
    <name type="scientific">Qipengyuania nanhaisediminis</name>
    <dbReference type="NCBI Taxonomy" id="604088"/>
    <lineage>
        <taxon>Bacteria</taxon>
        <taxon>Pseudomonadati</taxon>
        <taxon>Pseudomonadota</taxon>
        <taxon>Alphaproteobacteria</taxon>
        <taxon>Sphingomonadales</taxon>
        <taxon>Erythrobacteraceae</taxon>
        <taxon>Qipengyuania</taxon>
    </lineage>
</organism>
<feature type="chain" id="PRO_5011653448" evidence="1">
    <location>
        <begin position="24"/>
        <end position="141"/>
    </location>
</feature>
<name>A0A1I5KJN4_9SPHN</name>
<dbReference type="Proteomes" id="UP000199331">
    <property type="component" value="Unassembled WGS sequence"/>
</dbReference>
<evidence type="ECO:0000313" key="4">
    <source>
        <dbReference type="Proteomes" id="UP000199331"/>
    </source>
</evidence>
<dbReference type="OrthoDB" id="9811671at2"/>